<dbReference type="InterPro" id="IPR010982">
    <property type="entry name" value="Lambda_DNA-bd_dom_sf"/>
</dbReference>
<proteinExistence type="predicted"/>
<evidence type="ECO:0000313" key="3">
    <source>
        <dbReference type="EMBL" id="AXC50037.1"/>
    </source>
</evidence>
<dbReference type="OrthoDB" id="9814751at2"/>
<dbReference type="GO" id="GO:0005829">
    <property type="term" value="C:cytosol"/>
    <property type="evidence" value="ECO:0007669"/>
    <property type="project" value="TreeGrafter"/>
</dbReference>
<dbReference type="SUPFAM" id="SSF47413">
    <property type="entry name" value="lambda repressor-like DNA-binding domains"/>
    <property type="match status" value="1"/>
</dbReference>
<evidence type="ECO:0000256" key="1">
    <source>
        <dbReference type="ARBA" id="ARBA00023125"/>
    </source>
</evidence>
<dbReference type="GO" id="GO:0003700">
    <property type="term" value="F:DNA-binding transcription factor activity"/>
    <property type="evidence" value="ECO:0007669"/>
    <property type="project" value="TreeGrafter"/>
</dbReference>
<dbReference type="Pfam" id="PF00717">
    <property type="entry name" value="Peptidase_S24"/>
    <property type="match status" value="1"/>
</dbReference>
<evidence type="ECO:0000313" key="4">
    <source>
        <dbReference type="Proteomes" id="UP000252023"/>
    </source>
</evidence>
<dbReference type="SMART" id="SM00530">
    <property type="entry name" value="HTH_XRE"/>
    <property type="match status" value="1"/>
</dbReference>
<sequence>MTIGRNLKRFREEAGMSQAELARRAKVSQQLISQLERDAPTSTKKLPDIAAALGVQASDIDRRFASVSPPSVEMVPLVSWVSAGQIKDHDSVDNLSDYPTVATSGLPPGRWIGLRVEGFSMSKLSPPDSVLLVNLDDTRLVAGRCYIVAHPETGEATYKAYQPDRDPVFQPLTYKEGIEPPAFPAGVRVIGRVYRSYIDL</sequence>
<gene>
    <name evidence="3" type="ORF">DRW48_10345</name>
</gene>
<dbReference type="Gene3D" id="1.10.260.40">
    <property type="entry name" value="lambda repressor-like DNA-binding domains"/>
    <property type="match status" value="1"/>
</dbReference>
<reference evidence="4" key="1">
    <citation type="submission" date="2018-07" db="EMBL/GenBank/DDBJ databases">
        <title>Genome sequencing of Paracoccus sp. SC2-6.</title>
        <authorList>
            <person name="Heo J."/>
            <person name="Kim S.-J."/>
            <person name="Kwon S.-W."/>
        </authorList>
    </citation>
    <scope>NUCLEOTIDE SEQUENCE [LARGE SCALE GENOMIC DNA]</scope>
    <source>
        <strain evidence="4">SC2-6</strain>
    </source>
</reference>
<dbReference type="KEGG" id="pars:DRW48_10345"/>
<dbReference type="InterPro" id="IPR036286">
    <property type="entry name" value="LexA/Signal_pep-like_sf"/>
</dbReference>
<dbReference type="InterPro" id="IPR050807">
    <property type="entry name" value="TransReg_Diox_bact_type"/>
</dbReference>
<keyword evidence="4" id="KW-1185">Reference proteome</keyword>
<name>A0A344PKY2_9RHOB</name>
<dbReference type="AlphaFoldDB" id="A0A344PKY2"/>
<feature type="domain" description="HTH cro/C1-type" evidence="2">
    <location>
        <begin position="7"/>
        <end position="60"/>
    </location>
</feature>
<dbReference type="CDD" id="cd00093">
    <property type="entry name" value="HTH_XRE"/>
    <property type="match status" value="1"/>
</dbReference>
<evidence type="ECO:0000259" key="2">
    <source>
        <dbReference type="PROSITE" id="PS50943"/>
    </source>
</evidence>
<dbReference type="Gene3D" id="2.10.109.10">
    <property type="entry name" value="Umud Fragment, subunit A"/>
    <property type="match status" value="1"/>
</dbReference>
<keyword evidence="1" id="KW-0238">DNA-binding</keyword>
<dbReference type="PROSITE" id="PS50943">
    <property type="entry name" value="HTH_CROC1"/>
    <property type="match status" value="1"/>
</dbReference>
<dbReference type="GO" id="GO:0003677">
    <property type="term" value="F:DNA binding"/>
    <property type="evidence" value="ECO:0007669"/>
    <property type="project" value="UniProtKB-KW"/>
</dbReference>
<protein>
    <submittedName>
        <fullName evidence="3">XRE family transcriptional regulator</fullName>
    </submittedName>
</protein>
<dbReference type="InterPro" id="IPR001387">
    <property type="entry name" value="Cro/C1-type_HTH"/>
</dbReference>
<dbReference type="Pfam" id="PF01381">
    <property type="entry name" value="HTH_3"/>
    <property type="match status" value="1"/>
</dbReference>
<organism evidence="3 4">
    <name type="scientific">Paracoccus suum</name>
    <dbReference type="NCBI Taxonomy" id="2259340"/>
    <lineage>
        <taxon>Bacteria</taxon>
        <taxon>Pseudomonadati</taxon>
        <taxon>Pseudomonadota</taxon>
        <taxon>Alphaproteobacteria</taxon>
        <taxon>Rhodobacterales</taxon>
        <taxon>Paracoccaceae</taxon>
        <taxon>Paracoccus</taxon>
    </lineage>
</organism>
<dbReference type="EMBL" id="CP030918">
    <property type="protein sequence ID" value="AXC50037.1"/>
    <property type="molecule type" value="Genomic_DNA"/>
</dbReference>
<dbReference type="InterPro" id="IPR015927">
    <property type="entry name" value="Peptidase_S24_S26A/B/C"/>
</dbReference>
<dbReference type="SUPFAM" id="SSF51306">
    <property type="entry name" value="LexA/Signal peptidase"/>
    <property type="match status" value="1"/>
</dbReference>
<dbReference type="PANTHER" id="PTHR46797">
    <property type="entry name" value="HTH-TYPE TRANSCRIPTIONAL REGULATOR"/>
    <property type="match status" value="1"/>
</dbReference>
<dbReference type="Proteomes" id="UP000252023">
    <property type="component" value="Chromosome"/>
</dbReference>
<dbReference type="PANTHER" id="PTHR46797:SF1">
    <property type="entry name" value="METHYLPHOSPHONATE SYNTHASE"/>
    <property type="match status" value="1"/>
</dbReference>
<accession>A0A344PKY2</accession>